<dbReference type="RefSeq" id="WP_220582898.1">
    <property type="nucleotide sequence ID" value="NZ_RKLT01000055.1"/>
</dbReference>
<evidence type="ECO:0000256" key="1">
    <source>
        <dbReference type="ARBA" id="ARBA00022679"/>
    </source>
</evidence>
<dbReference type="PRINTS" id="PR01210">
    <property type="entry name" value="GGTRANSPTASE"/>
</dbReference>
<dbReference type="Gene3D" id="1.10.246.130">
    <property type="match status" value="1"/>
</dbReference>
<dbReference type="GO" id="GO:0036374">
    <property type="term" value="F:glutathione hydrolase activity"/>
    <property type="evidence" value="ECO:0007669"/>
    <property type="project" value="InterPro"/>
</dbReference>
<dbReference type="EMBL" id="RKLT01000055">
    <property type="protein sequence ID" value="MBX0298322.1"/>
    <property type="molecule type" value="Genomic_DNA"/>
</dbReference>
<dbReference type="InterPro" id="IPR043137">
    <property type="entry name" value="GGT_ssub_C"/>
</dbReference>
<dbReference type="PANTHER" id="PTHR43199">
    <property type="entry name" value="GLUTATHIONE HYDROLASE"/>
    <property type="match status" value="1"/>
</dbReference>
<dbReference type="Proteomes" id="UP001430455">
    <property type="component" value="Unassembled WGS sequence"/>
</dbReference>
<evidence type="ECO:0000313" key="6">
    <source>
        <dbReference type="EMBL" id="MBX0298322.1"/>
    </source>
</evidence>
<dbReference type="Gene3D" id="3.60.20.40">
    <property type="match status" value="1"/>
</dbReference>
<dbReference type="PANTHER" id="PTHR43199:SF1">
    <property type="entry name" value="GLUTATHIONE HYDROLASE PROENZYME"/>
    <property type="match status" value="1"/>
</dbReference>
<dbReference type="InterPro" id="IPR029055">
    <property type="entry name" value="Ntn_hydrolases_N"/>
</dbReference>
<evidence type="ECO:0000256" key="4">
    <source>
        <dbReference type="ARBA" id="ARBA00023315"/>
    </source>
</evidence>
<protein>
    <submittedName>
        <fullName evidence="6">Gamma-glutamyltransferase</fullName>
        <ecNumber evidence="6">2.3.2.2</ecNumber>
    </submittedName>
</protein>
<dbReference type="InterPro" id="IPR006311">
    <property type="entry name" value="TAT_signal"/>
</dbReference>
<dbReference type="AlphaFoldDB" id="A0AAW4PJK9"/>
<dbReference type="InterPro" id="IPR000101">
    <property type="entry name" value="GGT_peptidase"/>
</dbReference>
<evidence type="ECO:0000256" key="2">
    <source>
        <dbReference type="ARBA" id="ARBA00022801"/>
    </source>
</evidence>
<dbReference type="GO" id="GO:0006751">
    <property type="term" value="P:glutathione catabolic process"/>
    <property type="evidence" value="ECO:0007669"/>
    <property type="project" value="InterPro"/>
</dbReference>
<dbReference type="PROSITE" id="PS51318">
    <property type="entry name" value="TAT"/>
    <property type="match status" value="1"/>
</dbReference>
<reference evidence="6 7" key="1">
    <citation type="submission" date="2021-06" db="EMBL/GenBank/DDBJ databases">
        <title>Halomicroarcula sp. a new haloarchaeum isolated from saline soil.</title>
        <authorList>
            <person name="Duran-Viseras A."/>
            <person name="Sanchez-Porro C."/>
            <person name="Ventosa A."/>
        </authorList>
    </citation>
    <scope>NUCLEOTIDE SEQUENCE [LARGE SCALE GENOMIC DNA]</scope>
    <source>
        <strain evidence="6 7">F27</strain>
    </source>
</reference>
<evidence type="ECO:0000313" key="7">
    <source>
        <dbReference type="Proteomes" id="UP001430455"/>
    </source>
</evidence>
<feature type="region of interest" description="Disordered" evidence="5">
    <location>
        <begin position="600"/>
        <end position="636"/>
    </location>
</feature>
<evidence type="ECO:0000256" key="5">
    <source>
        <dbReference type="SAM" id="MobiDB-lite"/>
    </source>
</evidence>
<dbReference type="GO" id="GO:0103068">
    <property type="term" value="F:leukotriene C4 gamma-glutamyl transferase activity"/>
    <property type="evidence" value="ECO:0007669"/>
    <property type="project" value="UniProtKB-EC"/>
</dbReference>
<comment type="caution">
    <text evidence="6">The sequence shown here is derived from an EMBL/GenBank/DDBJ whole genome shotgun (WGS) entry which is preliminary data.</text>
</comment>
<dbReference type="SUPFAM" id="SSF56235">
    <property type="entry name" value="N-terminal nucleophile aminohydrolases (Ntn hydrolases)"/>
    <property type="match status" value="1"/>
</dbReference>
<accession>A0AAW4PJK9</accession>
<proteinExistence type="predicted"/>
<feature type="compositionally biased region" description="Basic and acidic residues" evidence="5">
    <location>
        <begin position="626"/>
        <end position="636"/>
    </location>
</feature>
<dbReference type="Pfam" id="PF01019">
    <property type="entry name" value="G_glu_transpept"/>
    <property type="match status" value="1"/>
</dbReference>
<dbReference type="InterPro" id="IPR043138">
    <property type="entry name" value="GGT_lsub"/>
</dbReference>
<dbReference type="NCBIfam" id="TIGR00066">
    <property type="entry name" value="g_glut_trans"/>
    <property type="match status" value="1"/>
</dbReference>
<name>A0AAW4PJK9_9EURY</name>
<evidence type="ECO:0000256" key="3">
    <source>
        <dbReference type="ARBA" id="ARBA00023145"/>
    </source>
</evidence>
<keyword evidence="3" id="KW-0865">Zymogen</keyword>
<dbReference type="InterPro" id="IPR051792">
    <property type="entry name" value="GGT_bact"/>
</dbReference>
<organism evidence="6 7">
    <name type="scientific">Haloarcula nitratireducens</name>
    <dbReference type="NCBI Taxonomy" id="2487749"/>
    <lineage>
        <taxon>Archaea</taxon>
        <taxon>Methanobacteriati</taxon>
        <taxon>Methanobacteriota</taxon>
        <taxon>Stenosarchaea group</taxon>
        <taxon>Halobacteria</taxon>
        <taxon>Halobacteriales</taxon>
        <taxon>Haloarculaceae</taxon>
        <taxon>Haloarcula</taxon>
    </lineage>
</organism>
<keyword evidence="7" id="KW-1185">Reference proteome</keyword>
<gene>
    <name evidence="6" type="primary">ggt</name>
    <name evidence="6" type="ORF">EGH23_26035</name>
</gene>
<dbReference type="EC" id="2.3.2.2" evidence="6"/>
<keyword evidence="2" id="KW-0378">Hydrolase</keyword>
<sequence>MTDDIDPTKEIEGRDIDTGGRQLNRRRFLELTGVSAGSLALGTGSATAEYQEVTDVGGFSCEHPQFNCGQEVSAAGGMVSTVDPIAAGVAARVLREGGTAFDAAVALQYTLNVTQPHGSGIGGGGFTVVHEAASGTTEVIDSRERASQDATPDLYLHEGEYNQNIQTGEAMGTPGTAMALETLREEYGTMSRQRLINPAIKLARNGFTVDWFLAEQIHGNTHKLNDAALETYSDDAGNLYEAGDTMTNPDLADTFEIIKREGPDGFYEGPVAADLAATISEYARDPDQVVDEEDLANYDVKINEPVRKEWYDVELVGQPMPSSGPTVIEMMLRMLEFLNIGDYDVRSTEKYHLFAESMYSCWADRMAYMGDDEFVDVPVDELLSDAYLQARADQIEFGTTVFPENSSTMYPGDPWNASAKPPDFNPSEKLFDSAAAIGNTTHFTTVDRWGNAVSWTSTIERFMGSGKMVPGRGFMINNELTDFDAEPGGPNQPNGWKRPLSSTSPMMVLRDGKPEFTAGSPGGWSIPDATLQAILHRYVYDQSPLESITEPRLYTHHYGGITWSEGVPDGARDTLESWGHSLNDGPSPVGNVQVIAIDDDELTGAADPNRDGQAVGYTGGGRNRGQGRDRGRGHGN</sequence>
<keyword evidence="1 6" id="KW-0808">Transferase</keyword>
<keyword evidence="4 6" id="KW-0012">Acyltransferase</keyword>